<sequence>MLRDGAGLKNDVIVGFPKARDPLRRRVVGPNAAWRAETSTTTRGPLAEPEPELEPEPEPELDPSRSPRVFFVSDVHTDYDENLAWVENICGESFARDATTLALFTEKFAHVFFTPGNHDLWIRAKSLSRDRTHDDSLKKLAAVLRLCDALGVHTRPKLLGGGGGGKTETETETAPAVWVVPVLSWYHASFDTEPDVGVDVLPPEEVMSDFKRCEWPEDMDPTTEDVAAALDAMNDILGWGTFVDALKRGSDAERNAKLITFSHFLPRLELCPEKRMLFYPNLPKAVGSDYVYRRIRDLAVAGAGDGDASPREHVHLFGHTHFGWDASHEHIRYVQAPISYPHEWRRRPGSLTIGPDARGAMFDRSAAASDATPSDAPLCIWNGAGFSPPMSSRWSDYYKTNAREPDNTELAWWVKENLRGGA</sequence>
<dbReference type="OMA" id="SHEHIRY"/>
<evidence type="ECO:0000313" key="3">
    <source>
        <dbReference type="Proteomes" id="UP000001876"/>
    </source>
</evidence>
<evidence type="ECO:0000256" key="1">
    <source>
        <dbReference type="SAM" id="MobiDB-lite"/>
    </source>
</evidence>
<reference evidence="2 3" key="1">
    <citation type="journal article" date="2009" name="Science">
        <title>Green evolution and dynamic adaptations revealed by genomes of the marine picoeukaryotes Micromonas.</title>
        <authorList>
            <person name="Worden A.Z."/>
            <person name="Lee J.H."/>
            <person name="Mock T."/>
            <person name="Rouze P."/>
            <person name="Simmons M.P."/>
            <person name="Aerts A.L."/>
            <person name="Allen A.E."/>
            <person name="Cuvelier M.L."/>
            <person name="Derelle E."/>
            <person name="Everett M.V."/>
            <person name="Foulon E."/>
            <person name="Grimwood J."/>
            <person name="Gundlach H."/>
            <person name="Henrissat B."/>
            <person name="Napoli C."/>
            <person name="McDonald S.M."/>
            <person name="Parker M.S."/>
            <person name="Rombauts S."/>
            <person name="Salamov A."/>
            <person name="Von Dassow P."/>
            <person name="Badger J.H."/>
            <person name="Coutinho P.M."/>
            <person name="Demir E."/>
            <person name="Dubchak I."/>
            <person name="Gentemann C."/>
            <person name="Eikrem W."/>
            <person name="Gready J.E."/>
            <person name="John U."/>
            <person name="Lanier W."/>
            <person name="Lindquist E.A."/>
            <person name="Lucas S."/>
            <person name="Mayer K.F."/>
            <person name="Moreau H."/>
            <person name="Not F."/>
            <person name="Otillar R."/>
            <person name="Panaud O."/>
            <person name="Pangilinan J."/>
            <person name="Paulsen I."/>
            <person name="Piegu B."/>
            <person name="Poliakov A."/>
            <person name="Robbens S."/>
            <person name="Schmutz J."/>
            <person name="Toulza E."/>
            <person name="Wyss T."/>
            <person name="Zelensky A."/>
            <person name="Zhou K."/>
            <person name="Armbrust E.V."/>
            <person name="Bhattacharya D."/>
            <person name="Goodenough U.W."/>
            <person name="Van de Peer Y."/>
            <person name="Grigoriev I.V."/>
        </authorList>
    </citation>
    <scope>NUCLEOTIDE SEQUENCE [LARGE SCALE GENOMIC DNA]</scope>
    <source>
        <strain evidence="2 3">CCMP1545</strain>
    </source>
</reference>
<dbReference type="InterPro" id="IPR029052">
    <property type="entry name" value="Metallo-depent_PP-like"/>
</dbReference>
<dbReference type="InterPro" id="IPR052963">
    <property type="entry name" value="Pantetheine_PDE"/>
</dbReference>
<name>C1MIV5_MICPC</name>
<dbReference type="PANTHER" id="PTHR36492">
    <property type="match status" value="1"/>
</dbReference>
<proteinExistence type="predicted"/>
<feature type="region of interest" description="Disordered" evidence="1">
    <location>
        <begin position="30"/>
        <end position="66"/>
    </location>
</feature>
<dbReference type="EMBL" id="GG663735">
    <property type="protein sequence ID" value="EEH60981.1"/>
    <property type="molecule type" value="Genomic_DNA"/>
</dbReference>
<dbReference type="GeneID" id="9680253"/>
<gene>
    <name evidence="2" type="ORF">MICPUCDRAFT_12419</name>
</gene>
<dbReference type="SUPFAM" id="SSF56300">
    <property type="entry name" value="Metallo-dependent phosphatases"/>
    <property type="match status" value="1"/>
</dbReference>
<feature type="compositionally biased region" description="Acidic residues" evidence="1">
    <location>
        <begin position="49"/>
        <end position="61"/>
    </location>
</feature>
<dbReference type="AlphaFoldDB" id="C1MIV5"/>
<dbReference type="OrthoDB" id="550558at2759"/>
<evidence type="ECO:0000313" key="2">
    <source>
        <dbReference type="EMBL" id="EEH60981.1"/>
    </source>
</evidence>
<protein>
    <submittedName>
        <fullName evidence="2">Predicted protein</fullName>
    </submittedName>
</protein>
<dbReference type="PANTHER" id="PTHR36492:SF2">
    <property type="entry name" value="[ACYL-CARRIER-PROTEIN] PHOSPHODIESTERASE PPTH"/>
    <property type="match status" value="1"/>
</dbReference>
<dbReference type="eggNOG" id="ENOG502QPJI">
    <property type="taxonomic scope" value="Eukaryota"/>
</dbReference>
<dbReference type="RefSeq" id="XP_003055729.1">
    <property type="nucleotide sequence ID" value="XM_003055683.1"/>
</dbReference>
<dbReference type="STRING" id="564608.C1MIV5"/>
<dbReference type="Proteomes" id="UP000001876">
    <property type="component" value="Unassembled WGS sequence"/>
</dbReference>
<dbReference type="KEGG" id="mpp:MICPUCDRAFT_12419"/>
<accession>C1MIV5</accession>
<keyword evidence="3" id="KW-1185">Reference proteome</keyword>
<organism evidence="3">
    <name type="scientific">Micromonas pusilla (strain CCMP1545)</name>
    <name type="common">Picoplanktonic green alga</name>
    <dbReference type="NCBI Taxonomy" id="564608"/>
    <lineage>
        <taxon>Eukaryota</taxon>
        <taxon>Viridiplantae</taxon>
        <taxon>Chlorophyta</taxon>
        <taxon>Mamiellophyceae</taxon>
        <taxon>Mamiellales</taxon>
        <taxon>Mamiellaceae</taxon>
        <taxon>Micromonas</taxon>
    </lineage>
</organism>